<gene>
    <name evidence="2" type="ORF">CANTEDRAFT_128585</name>
</gene>
<dbReference type="InterPro" id="IPR001810">
    <property type="entry name" value="F-box_dom"/>
</dbReference>
<reference evidence="2 3" key="1">
    <citation type="journal article" date="2011" name="Proc. Natl. Acad. Sci. U.S.A.">
        <title>Comparative genomics of xylose-fermenting fungi for enhanced biofuel production.</title>
        <authorList>
            <person name="Wohlbach D.J."/>
            <person name="Kuo A."/>
            <person name="Sato T.K."/>
            <person name="Potts K.M."/>
            <person name="Salamov A.A."/>
            <person name="LaButti K.M."/>
            <person name="Sun H."/>
            <person name="Clum A."/>
            <person name="Pangilinan J.L."/>
            <person name="Lindquist E.A."/>
            <person name="Lucas S."/>
            <person name="Lapidus A."/>
            <person name="Jin M."/>
            <person name="Gunawan C."/>
            <person name="Balan V."/>
            <person name="Dale B.E."/>
            <person name="Jeffries T.W."/>
            <person name="Zinkel R."/>
            <person name="Barry K.W."/>
            <person name="Grigoriev I.V."/>
            <person name="Gasch A.P."/>
        </authorList>
    </citation>
    <scope>NUCLEOTIDE SEQUENCE [LARGE SCALE GENOMIC DNA]</scope>
    <source>
        <strain evidence="3">ATCC 10573 / BCRC 21748 / CBS 615 / JCM 9827 / NBRC 10315 / NRRL Y-1498 / VKM Y-70</strain>
    </source>
</reference>
<dbReference type="KEGG" id="cten:18249319"/>
<dbReference type="OrthoDB" id="4025621at2759"/>
<dbReference type="STRING" id="590646.G3BCT0"/>
<dbReference type="GeneID" id="18249319"/>
<sequence>MNRYQLIGRKTKVNRPQTPDYGPLSLHSMPPEILIKIFSHFKNDTLELINISLVCRKLHNIIVKNFLYKDVRFKDTNSFLKFTHAHLPNKRYGVSETSTHVNLIRTVEFVNPPVQNSQNSRTNIAGSYSVNVVISNNSVTNFNDFVSGVNMLLKENYNLKTIIISEISPQFLFNNISVDTSLLKKYKKRQNRTLHRLVIKAQTGWSILFRVNHISKILDIFDSVDELELHNFIIDESKLVGLSIPKTVIIHQLSLVSCSFTNRCQKRTPSELLKSTSSLRLENLTNNSDLSVIDMVKCNDMLETLIMDMDSKLFYENGSFNFKTFNPFFKLLCSGSGYFANLKCLVFDNFDILYQYNHNHKNEENDRHEENTLTEFLNHISKTKYLIIKVKDMPRTIHTCKNCGFMKTQDGISIENLSKTDWRTLVWPLIEAKTKFRIMSFKGMILYEVT</sequence>
<accession>G3BCT0</accession>
<dbReference type="AlphaFoldDB" id="G3BCT0"/>
<dbReference type="EMBL" id="GL996528">
    <property type="protein sequence ID" value="EGV60877.1"/>
    <property type="molecule type" value="Genomic_DNA"/>
</dbReference>
<dbReference type="HOGENOM" id="CLU_548738_0_0_1"/>
<evidence type="ECO:0000313" key="3">
    <source>
        <dbReference type="Proteomes" id="UP000000707"/>
    </source>
</evidence>
<evidence type="ECO:0000313" key="2">
    <source>
        <dbReference type="EMBL" id="EGV60877.1"/>
    </source>
</evidence>
<feature type="domain" description="F-box" evidence="1">
    <location>
        <begin position="23"/>
        <end position="71"/>
    </location>
</feature>
<dbReference type="RefSeq" id="XP_006690091.1">
    <property type="nucleotide sequence ID" value="XM_006690028.1"/>
</dbReference>
<proteinExistence type="predicted"/>
<keyword evidence="3" id="KW-1185">Reference proteome</keyword>
<dbReference type="eggNOG" id="ENOG502R6C6">
    <property type="taxonomic scope" value="Eukaryota"/>
</dbReference>
<dbReference type="Gene3D" id="1.20.1280.50">
    <property type="match status" value="1"/>
</dbReference>
<evidence type="ECO:0000259" key="1">
    <source>
        <dbReference type="PROSITE" id="PS50181"/>
    </source>
</evidence>
<dbReference type="InterPro" id="IPR036047">
    <property type="entry name" value="F-box-like_dom_sf"/>
</dbReference>
<organism evidence="3">
    <name type="scientific">Candida tenuis (strain ATCC 10573 / BCRC 21748 / CBS 615 / JCM 9827 / NBRC 10315 / NRRL Y-1498 / VKM Y-70)</name>
    <name type="common">Yeast</name>
    <name type="synonym">Yamadazyma tenuis</name>
    <dbReference type="NCBI Taxonomy" id="590646"/>
    <lineage>
        <taxon>Eukaryota</taxon>
        <taxon>Fungi</taxon>
        <taxon>Dikarya</taxon>
        <taxon>Ascomycota</taxon>
        <taxon>Saccharomycotina</taxon>
        <taxon>Pichiomycetes</taxon>
        <taxon>Debaryomycetaceae</taxon>
        <taxon>Yamadazyma</taxon>
    </lineage>
</organism>
<protein>
    <recommendedName>
        <fullName evidence="1">F-box domain-containing protein</fullName>
    </recommendedName>
</protein>
<dbReference type="PROSITE" id="PS50181">
    <property type="entry name" value="FBOX"/>
    <property type="match status" value="1"/>
</dbReference>
<dbReference type="SUPFAM" id="SSF81383">
    <property type="entry name" value="F-box domain"/>
    <property type="match status" value="1"/>
</dbReference>
<dbReference type="Pfam" id="PF12937">
    <property type="entry name" value="F-box-like"/>
    <property type="match status" value="1"/>
</dbReference>
<dbReference type="Proteomes" id="UP000000707">
    <property type="component" value="Unassembled WGS sequence"/>
</dbReference>
<name>G3BCT0_CANTC</name>
<dbReference type="CDD" id="cd09917">
    <property type="entry name" value="F-box_SF"/>
    <property type="match status" value="1"/>
</dbReference>